<dbReference type="InterPro" id="IPR036182">
    <property type="entry name" value="PCuAC_sf"/>
</dbReference>
<dbReference type="AlphaFoldDB" id="A0A327KG86"/>
<accession>A0A327KG86</accession>
<name>A0A327KG86_9BRAD</name>
<evidence type="ECO:0000313" key="2">
    <source>
        <dbReference type="Proteomes" id="UP000248863"/>
    </source>
</evidence>
<dbReference type="InterPro" id="IPR058248">
    <property type="entry name" value="Lxx211020-like"/>
</dbReference>
<dbReference type="OrthoDB" id="9796962at2"/>
<dbReference type="Pfam" id="PF04314">
    <property type="entry name" value="PCuAC"/>
    <property type="match status" value="1"/>
</dbReference>
<dbReference type="Gene3D" id="2.60.40.1890">
    <property type="entry name" value="PCu(A)C copper chaperone"/>
    <property type="match status" value="1"/>
</dbReference>
<organism evidence="1 2">
    <name type="scientific">Rhodoplanes elegans</name>
    <dbReference type="NCBI Taxonomy" id="29408"/>
    <lineage>
        <taxon>Bacteria</taxon>
        <taxon>Pseudomonadati</taxon>
        <taxon>Pseudomonadota</taxon>
        <taxon>Alphaproteobacteria</taxon>
        <taxon>Hyphomicrobiales</taxon>
        <taxon>Nitrobacteraceae</taxon>
        <taxon>Rhodoplanes</taxon>
    </lineage>
</organism>
<dbReference type="EMBL" id="NPEU01000163">
    <property type="protein sequence ID" value="RAI37780.1"/>
    <property type="molecule type" value="Genomic_DNA"/>
</dbReference>
<dbReference type="PANTHER" id="PTHR36302">
    <property type="entry name" value="BLR7088 PROTEIN"/>
    <property type="match status" value="1"/>
</dbReference>
<evidence type="ECO:0000313" key="1">
    <source>
        <dbReference type="EMBL" id="RAI37780.1"/>
    </source>
</evidence>
<dbReference type="RefSeq" id="WP_111357952.1">
    <property type="nucleotide sequence ID" value="NZ_NHSK01000214.1"/>
</dbReference>
<dbReference type="PANTHER" id="PTHR36302:SF1">
    <property type="entry name" value="COPPER CHAPERONE PCU(A)C"/>
    <property type="match status" value="1"/>
</dbReference>
<keyword evidence="2" id="KW-1185">Reference proteome</keyword>
<dbReference type="Proteomes" id="UP000248863">
    <property type="component" value="Unassembled WGS sequence"/>
</dbReference>
<proteinExistence type="predicted"/>
<reference evidence="1 2" key="1">
    <citation type="submission" date="2017-07" db="EMBL/GenBank/DDBJ databases">
        <title>Draft Genome Sequences of Select Purple Nonsulfur Bacteria.</title>
        <authorList>
            <person name="Lasarre B."/>
            <person name="Mckinlay J.B."/>
        </authorList>
    </citation>
    <scope>NUCLEOTIDE SEQUENCE [LARGE SCALE GENOMIC DNA]</scope>
    <source>
        <strain evidence="1 2">DSM 11907</strain>
    </source>
</reference>
<sequence>MRSLVTVLVTVLAALVCLVWPAAAQSWRAGTIEIASAWARATPPGASVTAGYMRITNHGLDPDRLVSIRSAAAGSVEVQELSLDDNVMRLRTLARGLPIGPGETIDLKPGYPWQAVFASLSGQLRPGDRLPATLVFEKAGAVEVELVVQPIGTGMRRASAGGG</sequence>
<comment type="caution">
    <text evidence="1">The sequence shown here is derived from an EMBL/GenBank/DDBJ whole genome shotgun (WGS) entry which is preliminary data.</text>
</comment>
<evidence type="ECO:0008006" key="3">
    <source>
        <dbReference type="Google" id="ProtNLM"/>
    </source>
</evidence>
<protein>
    <recommendedName>
        <fullName evidence="3">Copper chaperone PCu(A)C</fullName>
    </recommendedName>
</protein>
<dbReference type="InterPro" id="IPR007410">
    <property type="entry name" value="LpqE-like"/>
</dbReference>
<gene>
    <name evidence="1" type="ORF">CH338_14970</name>
</gene>
<dbReference type="SUPFAM" id="SSF110087">
    <property type="entry name" value="DR1885-like metal-binding protein"/>
    <property type="match status" value="1"/>
</dbReference>